<accession>A0A9P8VDJ1</accession>
<dbReference type="AlphaFoldDB" id="A0A9P8VDJ1"/>
<evidence type="ECO:0000313" key="1">
    <source>
        <dbReference type="EMBL" id="KAH6687401.1"/>
    </source>
</evidence>
<keyword evidence="2" id="KW-1185">Reference proteome</keyword>
<name>A0A9P8VDJ1_9PEZI</name>
<comment type="caution">
    <text evidence="1">The sequence shown here is derived from an EMBL/GenBank/DDBJ whole genome shotgun (WGS) entry which is preliminary data.</text>
</comment>
<reference evidence="1" key="1">
    <citation type="journal article" date="2021" name="Nat. Commun.">
        <title>Genetic determinants of endophytism in the Arabidopsis root mycobiome.</title>
        <authorList>
            <person name="Mesny F."/>
            <person name="Miyauchi S."/>
            <person name="Thiergart T."/>
            <person name="Pickel B."/>
            <person name="Atanasova L."/>
            <person name="Karlsson M."/>
            <person name="Huettel B."/>
            <person name="Barry K.W."/>
            <person name="Haridas S."/>
            <person name="Chen C."/>
            <person name="Bauer D."/>
            <person name="Andreopoulos W."/>
            <person name="Pangilinan J."/>
            <person name="LaButti K."/>
            <person name="Riley R."/>
            <person name="Lipzen A."/>
            <person name="Clum A."/>
            <person name="Drula E."/>
            <person name="Henrissat B."/>
            <person name="Kohler A."/>
            <person name="Grigoriev I.V."/>
            <person name="Martin F.M."/>
            <person name="Hacquard S."/>
        </authorList>
    </citation>
    <scope>NUCLEOTIDE SEQUENCE</scope>
    <source>
        <strain evidence="1">MPI-SDFR-AT-0117</strain>
    </source>
</reference>
<gene>
    <name evidence="1" type="ORF">F5X68DRAFT_239973</name>
</gene>
<sequence length="199" mass="19977">MSAPPHQFVRASLLGESPDLRRSQLRRVRTPAPAADVLEEVGLQGPESADPLLAGNSLGLALSPLLTRTLGGVAVSAGRGSGSRPAHVLAVLASRQGTAWLDHGGKRHGAGGSAGPAASLTALKPDLLLAFGAGTVDVVVPVVPVDAELPGHAPAELALGGVVGKGAAAVDYFQGVVAGVGANDWEAHGEGWESLLKYC</sequence>
<organism evidence="1 2">
    <name type="scientific">Plectosphaerella plurivora</name>
    <dbReference type="NCBI Taxonomy" id="936078"/>
    <lineage>
        <taxon>Eukaryota</taxon>
        <taxon>Fungi</taxon>
        <taxon>Dikarya</taxon>
        <taxon>Ascomycota</taxon>
        <taxon>Pezizomycotina</taxon>
        <taxon>Sordariomycetes</taxon>
        <taxon>Hypocreomycetidae</taxon>
        <taxon>Glomerellales</taxon>
        <taxon>Plectosphaerellaceae</taxon>
        <taxon>Plectosphaerella</taxon>
    </lineage>
</organism>
<evidence type="ECO:0000313" key="2">
    <source>
        <dbReference type="Proteomes" id="UP000770015"/>
    </source>
</evidence>
<protein>
    <submittedName>
        <fullName evidence="1">Uncharacterized protein</fullName>
    </submittedName>
</protein>
<proteinExistence type="predicted"/>
<dbReference type="EMBL" id="JAGSXJ010000011">
    <property type="protein sequence ID" value="KAH6687401.1"/>
    <property type="molecule type" value="Genomic_DNA"/>
</dbReference>
<dbReference type="Proteomes" id="UP000770015">
    <property type="component" value="Unassembled WGS sequence"/>
</dbReference>